<reference evidence="2" key="3">
    <citation type="submission" date="2023-05" db="EMBL/GenBank/DDBJ databases">
        <authorList>
            <person name="Smith C.H."/>
        </authorList>
    </citation>
    <scope>NUCLEOTIDE SEQUENCE</scope>
    <source>
        <strain evidence="2">CHS0354</strain>
        <tissue evidence="2">Mantle</tissue>
    </source>
</reference>
<keyword evidence="3" id="KW-1185">Reference proteome</keyword>
<reference evidence="2" key="1">
    <citation type="journal article" date="2021" name="Genome Biol. Evol.">
        <title>A High-Quality Reference Genome for a Parasitic Bivalve with Doubly Uniparental Inheritance (Bivalvia: Unionida).</title>
        <authorList>
            <person name="Smith C.H."/>
        </authorList>
    </citation>
    <scope>NUCLEOTIDE SEQUENCE</scope>
    <source>
        <strain evidence="2">CHS0354</strain>
    </source>
</reference>
<comment type="caution">
    <text evidence="2">The sequence shown here is derived from an EMBL/GenBank/DDBJ whole genome shotgun (WGS) entry which is preliminary data.</text>
</comment>
<keyword evidence="1" id="KW-0472">Membrane</keyword>
<reference evidence="2" key="2">
    <citation type="journal article" date="2021" name="Genome Biol. Evol.">
        <title>Developing a high-quality reference genome for a parasitic bivalve with doubly uniparental inheritance (Bivalvia: Unionida).</title>
        <authorList>
            <person name="Smith C.H."/>
        </authorList>
    </citation>
    <scope>NUCLEOTIDE SEQUENCE</scope>
    <source>
        <strain evidence="2">CHS0354</strain>
        <tissue evidence="2">Mantle</tissue>
    </source>
</reference>
<gene>
    <name evidence="2" type="ORF">CHS0354_027461</name>
</gene>
<evidence type="ECO:0000256" key="1">
    <source>
        <dbReference type="SAM" id="Phobius"/>
    </source>
</evidence>
<organism evidence="2 3">
    <name type="scientific">Potamilus streckersoni</name>
    <dbReference type="NCBI Taxonomy" id="2493646"/>
    <lineage>
        <taxon>Eukaryota</taxon>
        <taxon>Metazoa</taxon>
        <taxon>Spiralia</taxon>
        <taxon>Lophotrochozoa</taxon>
        <taxon>Mollusca</taxon>
        <taxon>Bivalvia</taxon>
        <taxon>Autobranchia</taxon>
        <taxon>Heteroconchia</taxon>
        <taxon>Palaeoheterodonta</taxon>
        <taxon>Unionida</taxon>
        <taxon>Unionoidea</taxon>
        <taxon>Unionidae</taxon>
        <taxon>Ambleminae</taxon>
        <taxon>Lampsilini</taxon>
        <taxon>Potamilus</taxon>
    </lineage>
</organism>
<dbReference type="Proteomes" id="UP001195483">
    <property type="component" value="Unassembled WGS sequence"/>
</dbReference>
<proteinExistence type="predicted"/>
<dbReference type="AlphaFoldDB" id="A0AAE0T6Y2"/>
<feature type="transmembrane region" description="Helical" evidence="1">
    <location>
        <begin position="75"/>
        <end position="95"/>
    </location>
</feature>
<name>A0AAE0T6Y2_9BIVA</name>
<sequence length="246" mass="27608">MAVNCLVDREHDLWDIKDLTQCLLTPLLRKCCSNANQIHILSFRILITFVVILVEILLASIFIKGTIWEWGSQQEFVFGVLGGSVSILLGLVNLLSCCESLAQTALVITKLLYKIADGAFASFLIWTLEPQNLGDLLAERTGENIGVFVLMIIAAGDCTGNDSATLNYNSTDMNTTRYYIQIKSIIVIGLVFKKINIRSRFGHIHLAVLQFHGPFYLGNNETSVHYGRRNYCRYIDLIWATKNGKD</sequence>
<evidence type="ECO:0000313" key="3">
    <source>
        <dbReference type="Proteomes" id="UP001195483"/>
    </source>
</evidence>
<dbReference type="EMBL" id="JAEAOA010001660">
    <property type="protein sequence ID" value="KAK3604608.1"/>
    <property type="molecule type" value="Genomic_DNA"/>
</dbReference>
<accession>A0AAE0T6Y2</accession>
<keyword evidence="1" id="KW-0812">Transmembrane</keyword>
<feature type="transmembrane region" description="Helical" evidence="1">
    <location>
        <begin position="43"/>
        <end position="63"/>
    </location>
</feature>
<keyword evidence="1" id="KW-1133">Transmembrane helix</keyword>
<evidence type="ECO:0000313" key="2">
    <source>
        <dbReference type="EMBL" id="KAK3604608.1"/>
    </source>
</evidence>
<protein>
    <submittedName>
        <fullName evidence="2">Uncharacterized protein</fullName>
    </submittedName>
</protein>